<sequence length="287" mass="32060">MGNEPSSEKLDSSMKKQAPAPPPVPPRPRTVASGPFSNGNTNPEAPPAYDDIFGPSPSSTPRSSIQSNSVSHSSSTQFAGNAFPTSTSQQFTAQSPVSNGPWNTAPAPQNFPPHAPNWQKQQEKEELRMWFSAVDENNDGYITTVELQHALLNDNWTPFNMDTIKMMLKMFDRNFNDRIEFDEFAGLKRYVQEWKKIFDQYDDDRSGTIDVTELQKAFQGMSFTFSLDFCSALCRRFSTSSPNQINLDAFIYASAMVTAISKDHARAARDGTTLETFLQRWLASGSK</sequence>
<dbReference type="AlphaFoldDB" id="A0A1D1W962"/>
<dbReference type="SMART" id="SM00054">
    <property type="entry name" value="EFh"/>
    <property type="match status" value="3"/>
</dbReference>
<dbReference type="InterPro" id="IPR018247">
    <property type="entry name" value="EF_Hand_1_Ca_BS"/>
</dbReference>
<feature type="compositionally biased region" description="Polar residues" evidence="6">
    <location>
        <begin position="76"/>
        <end position="102"/>
    </location>
</feature>
<dbReference type="InterPro" id="IPR011992">
    <property type="entry name" value="EF-hand-dom_pair"/>
</dbReference>
<dbReference type="Proteomes" id="UP000186922">
    <property type="component" value="Unassembled WGS sequence"/>
</dbReference>
<feature type="domain" description="EF-hand" evidence="7">
    <location>
        <begin position="122"/>
        <end position="157"/>
    </location>
</feature>
<evidence type="ECO:0000256" key="6">
    <source>
        <dbReference type="SAM" id="MobiDB-lite"/>
    </source>
</evidence>
<protein>
    <recommendedName>
        <fullName evidence="7">EF-hand domain-containing protein</fullName>
    </recommendedName>
</protein>
<gene>
    <name evidence="8" type="primary">RvY_17805-1</name>
    <name evidence="8" type="synonym">RvY_17805.1</name>
    <name evidence="8" type="ORF">RvY_17805</name>
</gene>
<accession>A0A1D1W962</accession>
<feature type="compositionally biased region" description="Basic and acidic residues" evidence="6">
    <location>
        <begin position="1"/>
        <end position="14"/>
    </location>
</feature>
<dbReference type="Gene3D" id="1.10.238.10">
    <property type="entry name" value="EF-hand"/>
    <property type="match status" value="1"/>
</dbReference>
<dbReference type="PROSITE" id="PS00018">
    <property type="entry name" value="EF_HAND_1"/>
    <property type="match status" value="2"/>
</dbReference>
<dbReference type="STRING" id="947166.A0A1D1W962"/>
<feature type="domain" description="EF-hand" evidence="7">
    <location>
        <begin position="189"/>
        <end position="224"/>
    </location>
</feature>
<comment type="subcellular location">
    <subcellularLocation>
        <location evidence="1">Cytoplasm</location>
    </subcellularLocation>
</comment>
<dbReference type="InterPro" id="IPR051426">
    <property type="entry name" value="Peflin/Sorcin_CaBP"/>
</dbReference>
<keyword evidence="2" id="KW-0963">Cytoplasm</keyword>
<reference evidence="8 9" key="1">
    <citation type="journal article" date="2016" name="Nat. Commun.">
        <title>Extremotolerant tardigrade genome and improved radiotolerance of human cultured cells by tardigrade-unique protein.</title>
        <authorList>
            <person name="Hashimoto T."/>
            <person name="Horikawa D.D."/>
            <person name="Saito Y."/>
            <person name="Kuwahara H."/>
            <person name="Kozuka-Hata H."/>
            <person name="Shin-I T."/>
            <person name="Minakuchi Y."/>
            <person name="Ohishi K."/>
            <person name="Motoyama A."/>
            <person name="Aizu T."/>
            <person name="Enomoto A."/>
            <person name="Kondo K."/>
            <person name="Tanaka S."/>
            <person name="Hara Y."/>
            <person name="Koshikawa S."/>
            <person name="Sagara H."/>
            <person name="Miura T."/>
            <person name="Yokobori S."/>
            <person name="Miyagawa K."/>
            <person name="Suzuki Y."/>
            <person name="Kubo T."/>
            <person name="Oyama M."/>
            <person name="Kohara Y."/>
            <person name="Fujiyama A."/>
            <person name="Arakawa K."/>
            <person name="Katayama T."/>
            <person name="Toyoda A."/>
            <person name="Kunieda T."/>
        </authorList>
    </citation>
    <scope>NUCLEOTIDE SEQUENCE [LARGE SCALE GENOMIC DNA]</scope>
    <source>
        <strain evidence="8 9">YOKOZUNA-1</strain>
    </source>
</reference>
<comment type="caution">
    <text evidence="8">The sequence shown here is derived from an EMBL/GenBank/DDBJ whole genome shotgun (WGS) entry which is preliminary data.</text>
</comment>
<dbReference type="PANTHER" id="PTHR46212:SF3">
    <property type="entry name" value="GH27120P"/>
    <property type="match status" value="1"/>
</dbReference>
<keyword evidence="4" id="KW-0677">Repeat</keyword>
<dbReference type="EMBL" id="BDGG01000016">
    <property type="protein sequence ID" value="GAV08054.1"/>
    <property type="molecule type" value="Genomic_DNA"/>
</dbReference>
<dbReference type="PROSITE" id="PS50222">
    <property type="entry name" value="EF_HAND_2"/>
    <property type="match status" value="2"/>
</dbReference>
<keyword evidence="5" id="KW-0106">Calcium</keyword>
<keyword evidence="3" id="KW-0479">Metal-binding</keyword>
<organism evidence="8 9">
    <name type="scientific">Ramazzottius varieornatus</name>
    <name type="common">Water bear</name>
    <name type="synonym">Tardigrade</name>
    <dbReference type="NCBI Taxonomy" id="947166"/>
    <lineage>
        <taxon>Eukaryota</taxon>
        <taxon>Metazoa</taxon>
        <taxon>Ecdysozoa</taxon>
        <taxon>Tardigrada</taxon>
        <taxon>Eutardigrada</taxon>
        <taxon>Parachela</taxon>
        <taxon>Hypsibioidea</taxon>
        <taxon>Ramazzottiidae</taxon>
        <taxon>Ramazzottius</taxon>
    </lineage>
</organism>
<feature type="region of interest" description="Disordered" evidence="6">
    <location>
        <begin position="1"/>
        <end position="123"/>
    </location>
</feature>
<evidence type="ECO:0000256" key="2">
    <source>
        <dbReference type="ARBA" id="ARBA00022490"/>
    </source>
</evidence>
<dbReference type="OrthoDB" id="186625at2759"/>
<dbReference type="GO" id="GO:0005737">
    <property type="term" value="C:cytoplasm"/>
    <property type="evidence" value="ECO:0007669"/>
    <property type="project" value="UniProtKB-SubCell"/>
</dbReference>
<evidence type="ECO:0000313" key="8">
    <source>
        <dbReference type="EMBL" id="GAV08054.1"/>
    </source>
</evidence>
<evidence type="ECO:0000256" key="4">
    <source>
        <dbReference type="ARBA" id="ARBA00022737"/>
    </source>
</evidence>
<dbReference type="Pfam" id="PF13499">
    <property type="entry name" value="EF-hand_7"/>
    <property type="match status" value="2"/>
</dbReference>
<evidence type="ECO:0000256" key="1">
    <source>
        <dbReference type="ARBA" id="ARBA00004496"/>
    </source>
</evidence>
<evidence type="ECO:0000313" key="9">
    <source>
        <dbReference type="Proteomes" id="UP000186922"/>
    </source>
</evidence>
<feature type="compositionally biased region" description="Low complexity" evidence="6">
    <location>
        <begin position="55"/>
        <end position="75"/>
    </location>
</feature>
<proteinExistence type="predicted"/>
<dbReference type="InterPro" id="IPR002048">
    <property type="entry name" value="EF_hand_dom"/>
</dbReference>
<keyword evidence="9" id="KW-1185">Reference proteome</keyword>
<dbReference type="GO" id="GO:0005509">
    <property type="term" value="F:calcium ion binding"/>
    <property type="evidence" value="ECO:0007669"/>
    <property type="project" value="InterPro"/>
</dbReference>
<evidence type="ECO:0000256" key="5">
    <source>
        <dbReference type="ARBA" id="ARBA00022837"/>
    </source>
</evidence>
<dbReference type="PANTHER" id="PTHR46212">
    <property type="entry name" value="PEFLIN"/>
    <property type="match status" value="1"/>
</dbReference>
<name>A0A1D1W962_RAMVA</name>
<dbReference type="GO" id="GO:0048306">
    <property type="term" value="F:calcium-dependent protein binding"/>
    <property type="evidence" value="ECO:0007669"/>
    <property type="project" value="UniProtKB-ARBA"/>
</dbReference>
<evidence type="ECO:0000259" key="7">
    <source>
        <dbReference type="PROSITE" id="PS50222"/>
    </source>
</evidence>
<evidence type="ECO:0000256" key="3">
    <source>
        <dbReference type="ARBA" id="ARBA00022723"/>
    </source>
</evidence>
<feature type="compositionally biased region" description="Pro residues" evidence="6">
    <location>
        <begin position="19"/>
        <end position="28"/>
    </location>
</feature>
<dbReference type="SUPFAM" id="SSF47473">
    <property type="entry name" value="EF-hand"/>
    <property type="match status" value="1"/>
</dbReference>